<dbReference type="AlphaFoldDB" id="A0A9P7VGJ9"/>
<proteinExistence type="predicted"/>
<protein>
    <submittedName>
        <fullName evidence="1">Uncharacterized protein</fullName>
    </submittedName>
</protein>
<comment type="caution">
    <text evidence="1">The sequence shown here is derived from an EMBL/GenBank/DDBJ whole genome shotgun (WGS) entry which is preliminary data.</text>
</comment>
<sequence>MYLGASVRCLASPAVIRQGIFALATDGVEGAVLMAWYSSDSEANRLYRRTQYADFQHLLALRGLPFRDGPSPSASIW</sequence>
<dbReference type="RefSeq" id="XP_043033089.1">
    <property type="nucleotide sequence ID" value="XM_043178562.1"/>
</dbReference>
<reference evidence="1" key="1">
    <citation type="submission" date="2020-11" db="EMBL/GenBank/DDBJ databases">
        <title>Adaptations for nitrogen fixation in a non-lichenized fungal sporocarp promotes dispersal by wood-feeding termites.</title>
        <authorList>
            <consortium name="DOE Joint Genome Institute"/>
            <person name="Koch R.A."/>
            <person name="Yoon G."/>
            <person name="Arayal U."/>
            <person name="Lail K."/>
            <person name="Amirebrahimi M."/>
            <person name="Labutti K."/>
            <person name="Lipzen A."/>
            <person name="Riley R."/>
            <person name="Barry K."/>
            <person name="Henrissat B."/>
            <person name="Grigoriev I.V."/>
            <person name="Herr J.R."/>
            <person name="Aime M.C."/>
        </authorList>
    </citation>
    <scope>NUCLEOTIDE SEQUENCE</scope>
    <source>
        <strain evidence="1">MCA 3950</strain>
    </source>
</reference>
<organism evidence="1 2">
    <name type="scientific">Guyanagaster necrorhizus</name>
    <dbReference type="NCBI Taxonomy" id="856835"/>
    <lineage>
        <taxon>Eukaryota</taxon>
        <taxon>Fungi</taxon>
        <taxon>Dikarya</taxon>
        <taxon>Basidiomycota</taxon>
        <taxon>Agaricomycotina</taxon>
        <taxon>Agaricomycetes</taxon>
        <taxon>Agaricomycetidae</taxon>
        <taxon>Agaricales</taxon>
        <taxon>Marasmiineae</taxon>
        <taxon>Physalacriaceae</taxon>
        <taxon>Guyanagaster</taxon>
    </lineage>
</organism>
<dbReference type="Proteomes" id="UP000812287">
    <property type="component" value="Unassembled WGS sequence"/>
</dbReference>
<evidence type="ECO:0000313" key="1">
    <source>
        <dbReference type="EMBL" id="KAG7439589.1"/>
    </source>
</evidence>
<name>A0A9P7VGJ9_9AGAR</name>
<gene>
    <name evidence="1" type="ORF">BT62DRAFT_1055486</name>
</gene>
<dbReference type="GeneID" id="66100854"/>
<keyword evidence="2" id="KW-1185">Reference proteome</keyword>
<dbReference type="EMBL" id="MU250589">
    <property type="protein sequence ID" value="KAG7439589.1"/>
    <property type="molecule type" value="Genomic_DNA"/>
</dbReference>
<accession>A0A9P7VGJ9</accession>
<evidence type="ECO:0000313" key="2">
    <source>
        <dbReference type="Proteomes" id="UP000812287"/>
    </source>
</evidence>
<dbReference type="OrthoDB" id="2919059at2759"/>